<dbReference type="AlphaFoldDB" id="A0A336MAE3"/>
<dbReference type="InterPro" id="IPR001254">
    <property type="entry name" value="Trypsin_dom"/>
</dbReference>
<protein>
    <submittedName>
        <fullName evidence="7">CSON014386 protein</fullName>
    </submittedName>
</protein>
<evidence type="ECO:0000256" key="4">
    <source>
        <dbReference type="SAM" id="SignalP"/>
    </source>
</evidence>
<dbReference type="InterPro" id="IPR043504">
    <property type="entry name" value="Peptidase_S1_PA_chymotrypsin"/>
</dbReference>
<reference evidence="7" key="2">
    <citation type="submission" date="2018-07" db="EMBL/GenBank/DDBJ databases">
        <authorList>
            <person name="Quirk P.G."/>
            <person name="Krulwich T.A."/>
        </authorList>
    </citation>
    <scope>NUCLEOTIDE SEQUENCE</scope>
</reference>
<sequence length="377" mass="42128">MLRLVLIAVFCVSVTFAQDPGFGVFTFKCSTAMVCVDKERCGQTGVLSKSGPVVLTEEEELFRMPLLPCKKPEGGKGVCCQDPDFVDDWPTDINYDEKGQYTAPVKTGSGCPQRNRTAMPDKDYRPYDEADFDAGAGEFPWNGAVLSSSGKLLCTCFFTENNTCTTTASCVAGLKPSDIKIGVGMYDIASPLKVQEVPKGDKKAQISPCKYIAVDPEYDAATKKRDIALLHIEKEVEYNYYTLPICLDRPKAIPFFKYDDCVVTGWGKKDNTYHWADVLLLTEKECEELVPGFDRKRESCGRVNSDKNVCDLFDFGSGFQCRKIGQRNKPGDDTYWLKGVYSAVNVCDPESQIITYSRIEFTQWFDDALKNPTKYSP</sequence>
<evidence type="ECO:0000313" key="7">
    <source>
        <dbReference type="EMBL" id="SSX27314.1"/>
    </source>
</evidence>
<dbReference type="PROSITE" id="PS50240">
    <property type="entry name" value="TRYPSIN_DOM"/>
    <property type="match status" value="1"/>
</dbReference>
<dbReference type="EMBL" id="UFQS01000798">
    <property type="protein sequence ID" value="SSX06970.1"/>
    <property type="molecule type" value="Genomic_DNA"/>
</dbReference>
<dbReference type="Pfam" id="PF00089">
    <property type="entry name" value="Trypsin"/>
    <property type="match status" value="1"/>
</dbReference>
<keyword evidence="1" id="KW-1015">Disulfide bond</keyword>
<dbReference type="InterPro" id="IPR040973">
    <property type="entry name" value="CLIP_SPH_Scar"/>
</dbReference>
<comment type="similarity">
    <text evidence="3">Belongs to the peptidase S1 family. CLIP subfamily.</text>
</comment>
<dbReference type="EMBL" id="UFQT01000798">
    <property type="protein sequence ID" value="SSX27314.1"/>
    <property type="molecule type" value="Genomic_DNA"/>
</dbReference>
<dbReference type="SMART" id="SM00020">
    <property type="entry name" value="Tryp_SPc"/>
    <property type="match status" value="1"/>
</dbReference>
<evidence type="ECO:0000256" key="2">
    <source>
        <dbReference type="ARBA" id="ARBA00023180"/>
    </source>
</evidence>
<dbReference type="GO" id="GO:0006508">
    <property type="term" value="P:proteolysis"/>
    <property type="evidence" value="ECO:0007669"/>
    <property type="project" value="InterPro"/>
</dbReference>
<dbReference type="PANTHER" id="PTHR24256">
    <property type="entry name" value="TRYPTASE-RELATED"/>
    <property type="match status" value="1"/>
</dbReference>
<accession>A0A336MAE3</accession>
<name>A0A336MAE3_CULSO</name>
<evidence type="ECO:0000259" key="5">
    <source>
        <dbReference type="PROSITE" id="PS50240"/>
    </source>
</evidence>
<gene>
    <name evidence="7" type="primary">CSON014386</name>
</gene>
<dbReference type="InterPro" id="IPR009003">
    <property type="entry name" value="Peptidase_S1_PA"/>
</dbReference>
<dbReference type="VEuPathDB" id="VectorBase:CSON014386"/>
<feature type="domain" description="Peptidase S1" evidence="5">
    <location>
        <begin position="105"/>
        <end position="370"/>
    </location>
</feature>
<evidence type="ECO:0000256" key="1">
    <source>
        <dbReference type="ARBA" id="ARBA00023157"/>
    </source>
</evidence>
<evidence type="ECO:0000256" key="3">
    <source>
        <dbReference type="ARBA" id="ARBA00024195"/>
    </source>
</evidence>
<organism evidence="7">
    <name type="scientific">Culicoides sonorensis</name>
    <name type="common">Biting midge</name>
    <dbReference type="NCBI Taxonomy" id="179676"/>
    <lineage>
        <taxon>Eukaryota</taxon>
        <taxon>Metazoa</taxon>
        <taxon>Ecdysozoa</taxon>
        <taxon>Arthropoda</taxon>
        <taxon>Hexapoda</taxon>
        <taxon>Insecta</taxon>
        <taxon>Pterygota</taxon>
        <taxon>Neoptera</taxon>
        <taxon>Endopterygota</taxon>
        <taxon>Diptera</taxon>
        <taxon>Nematocera</taxon>
        <taxon>Chironomoidea</taxon>
        <taxon>Ceratopogonidae</taxon>
        <taxon>Ceratopogoninae</taxon>
        <taxon>Culicoides</taxon>
        <taxon>Monoculicoides</taxon>
    </lineage>
</organism>
<reference evidence="6" key="1">
    <citation type="submission" date="2018-04" db="EMBL/GenBank/DDBJ databases">
        <authorList>
            <person name="Go L.Y."/>
            <person name="Mitchell J.A."/>
        </authorList>
    </citation>
    <scope>NUCLEOTIDE SEQUENCE</scope>
    <source>
        <tissue evidence="6">Whole organism</tissue>
    </source>
</reference>
<evidence type="ECO:0000313" key="6">
    <source>
        <dbReference type="EMBL" id="SSX06970.1"/>
    </source>
</evidence>
<keyword evidence="4" id="KW-0732">Signal</keyword>
<dbReference type="GO" id="GO:0004252">
    <property type="term" value="F:serine-type endopeptidase activity"/>
    <property type="evidence" value="ECO:0007669"/>
    <property type="project" value="InterPro"/>
</dbReference>
<keyword evidence="2" id="KW-0325">Glycoprotein</keyword>
<dbReference type="SUPFAM" id="SSF50494">
    <property type="entry name" value="Trypsin-like serine proteases"/>
    <property type="match status" value="1"/>
</dbReference>
<dbReference type="InterPro" id="IPR051487">
    <property type="entry name" value="Ser/Thr_Proteases_Immune/Dev"/>
</dbReference>
<feature type="signal peptide" evidence="4">
    <location>
        <begin position="1"/>
        <end position="17"/>
    </location>
</feature>
<proteinExistence type="inferred from homology"/>
<dbReference type="Gene3D" id="2.40.10.10">
    <property type="entry name" value="Trypsin-like serine proteases"/>
    <property type="match status" value="1"/>
</dbReference>
<dbReference type="Pfam" id="PF18399">
    <property type="entry name" value="CLIP_SPH_Scar"/>
    <property type="match status" value="1"/>
</dbReference>
<feature type="chain" id="PRO_5033343343" evidence="4">
    <location>
        <begin position="18"/>
        <end position="377"/>
    </location>
</feature>